<protein>
    <submittedName>
        <fullName evidence="2">Uncharacterized protein</fullName>
    </submittedName>
</protein>
<evidence type="ECO:0000313" key="2">
    <source>
        <dbReference type="EMBL" id="MET3597635.1"/>
    </source>
</evidence>
<gene>
    <name evidence="2" type="ORF">ABID26_007061</name>
</gene>
<evidence type="ECO:0000313" key="3">
    <source>
        <dbReference type="Proteomes" id="UP001549036"/>
    </source>
</evidence>
<feature type="region of interest" description="Disordered" evidence="1">
    <location>
        <begin position="67"/>
        <end position="102"/>
    </location>
</feature>
<reference evidence="2 3" key="1">
    <citation type="submission" date="2024-06" db="EMBL/GenBank/DDBJ databases">
        <title>Genomic Encyclopedia of Type Strains, Phase IV (KMG-IV): sequencing the most valuable type-strain genomes for metagenomic binning, comparative biology and taxonomic classification.</title>
        <authorList>
            <person name="Goeker M."/>
        </authorList>
    </citation>
    <scope>NUCLEOTIDE SEQUENCE [LARGE SCALE GENOMIC DNA]</scope>
    <source>
        <strain evidence="2 3">DSM 29846</strain>
    </source>
</reference>
<sequence length="206" mass="22716">MISSKAADRPLRPSPCLLSSRRLLPIERIRPLRLVLWSRHAPCCPGQCRDESTGRNRISCSWRTKPARLPGRRSASAAGSSPIVRPLRPRSGRRADDDKFPVLSGCSPRPDAAVVPVVFAFGDFSILAERRSGLCQVRTAMCDGQSFVIVSGKHFAKDRCLSGATGRIGMTAKESEAPPRARSSRREGEARTCVRAEGHRRLWRMA</sequence>
<feature type="compositionally biased region" description="Low complexity" evidence="1">
    <location>
        <begin position="67"/>
        <end position="82"/>
    </location>
</feature>
<evidence type="ECO:0000256" key="1">
    <source>
        <dbReference type="SAM" id="MobiDB-lite"/>
    </source>
</evidence>
<proteinExistence type="predicted"/>
<feature type="compositionally biased region" description="Basic and acidic residues" evidence="1">
    <location>
        <begin position="173"/>
        <end position="191"/>
    </location>
</feature>
<dbReference type="EMBL" id="JBEPLM010000027">
    <property type="protein sequence ID" value="MET3597635.1"/>
    <property type="molecule type" value="Genomic_DNA"/>
</dbReference>
<accession>A0ABV2I445</accession>
<keyword evidence="3" id="KW-1185">Reference proteome</keyword>
<comment type="caution">
    <text evidence="2">The sequence shown here is derived from an EMBL/GenBank/DDBJ whole genome shotgun (WGS) entry which is preliminary data.</text>
</comment>
<dbReference type="Proteomes" id="UP001549036">
    <property type="component" value="Unassembled WGS sequence"/>
</dbReference>
<organism evidence="2 3">
    <name type="scientific">Mesorhizobium shonense</name>
    <dbReference type="NCBI Taxonomy" id="1209948"/>
    <lineage>
        <taxon>Bacteria</taxon>
        <taxon>Pseudomonadati</taxon>
        <taxon>Pseudomonadota</taxon>
        <taxon>Alphaproteobacteria</taxon>
        <taxon>Hyphomicrobiales</taxon>
        <taxon>Phyllobacteriaceae</taxon>
        <taxon>Mesorhizobium</taxon>
    </lineage>
</organism>
<name>A0ABV2I445_9HYPH</name>
<feature type="region of interest" description="Disordered" evidence="1">
    <location>
        <begin position="171"/>
        <end position="191"/>
    </location>
</feature>